<organism evidence="1 2">
    <name type="scientific">Paramuricea clavata</name>
    <name type="common">Red gorgonian</name>
    <name type="synonym">Violescent sea-whip</name>
    <dbReference type="NCBI Taxonomy" id="317549"/>
    <lineage>
        <taxon>Eukaryota</taxon>
        <taxon>Metazoa</taxon>
        <taxon>Cnidaria</taxon>
        <taxon>Anthozoa</taxon>
        <taxon>Octocorallia</taxon>
        <taxon>Malacalcyonacea</taxon>
        <taxon>Plexauridae</taxon>
        <taxon>Paramuricea</taxon>
    </lineage>
</organism>
<dbReference type="Proteomes" id="UP001152795">
    <property type="component" value="Unassembled WGS sequence"/>
</dbReference>
<accession>A0A7D9ERA8</accession>
<keyword evidence="2" id="KW-1185">Reference proteome</keyword>
<comment type="caution">
    <text evidence="1">The sequence shown here is derived from an EMBL/GenBank/DDBJ whole genome shotgun (WGS) entry which is preliminary data.</text>
</comment>
<name>A0A7D9ERA8_PARCT</name>
<dbReference type="AlphaFoldDB" id="A0A7D9ERA8"/>
<reference evidence="1" key="1">
    <citation type="submission" date="2020-04" db="EMBL/GenBank/DDBJ databases">
        <authorList>
            <person name="Alioto T."/>
            <person name="Alioto T."/>
            <person name="Gomez Garrido J."/>
        </authorList>
    </citation>
    <scope>NUCLEOTIDE SEQUENCE</scope>
    <source>
        <strain evidence="1">A484AB</strain>
    </source>
</reference>
<evidence type="ECO:0000313" key="1">
    <source>
        <dbReference type="EMBL" id="CAB4016530.1"/>
    </source>
</evidence>
<gene>
    <name evidence="1" type="ORF">PACLA_8A024570</name>
</gene>
<evidence type="ECO:0000313" key="2">
    <source>
        <dbReference type="Proteomes" id="UP001152795"/>
    </source>
</evidence>
<protein>
    <submittedName>
        <fullName evidence="1">Uncharacterized protein</fullName>
    </submittedName>
</protein>
<proteinExistence type="predicted"/>
<sequence>MLSRRVLGELVFSENISVGEIAEESICKDAGTDFCDIESDSSADEITPEASSTITGFDDESYSTSRNLFHAAMFLNDKIKGCKPFYDNWPPSPSDISISVMASWFYYRCII</sequence>
<dbReference type="EMBL" id="CACRXK020009155">
    <property type="protein sequence ID" value="CAB4016530.1"/>
    <property type="molecule type" value="Genomic_DNA"/>
</dbReference>